<feature type="transmembrane region" description="Helical" evidence="2">
    <location>
        <begin position="108"/>
        <end position="135"/>
    </location>
</feature>
<feature type="compositionally biased region" description="Basic and acidic residues" evidence="1">
    <location>
        <begin position="1"/>
        <end position="18"/>
    </location>
</feature>
<dbReference type="VEuPathDB" id="MicrosporidiaDB:EDEG_01586"/>
<evidence type="ECO:0000256" key="1">
    <source>
        <dbReference type="SAM" id="MobiDB-lite"/>
    </source>
</evidence>
<evidence type="ECO:0000313" key="4">
    <source>
        <dbReference type="Proteomes" id="UP000003163"/>
    </source>
</evidence>
<keyword evidence="4" id="KW-1185">Reference proteome</keyword>
<keyword evidence="2" id="KW-0812">Transmembrane</keyword>
<evidence type="ECO:0000256" key="2">
    <source>
        <dbReference type="SAM" id="Phobius"/>
    </source>
</evidence>
<evidence type="ECO:0000313" key="3">
    <source>
        <dbReference type="EMBL" id="EJW04150.1"/>
    </source>
</evidence>
<reference evidence="3 4" key="1">
    <citation type="submission" date="2011-08" db="EMBL/GenBank/DDBJ databases">
        <authorList>
            <person name="Liu Z.J."/>
            <person name="Shi F.L."/>
            <person name="Lu J.Q."/>
            <person name="Li M."/>
            <person name="Wang Z.L."/>
        </authorList>
    </citation>
    <scope>NUCLEOTIDE SEQUENCE [LARGE SCALE GENOMIC DNA]</scope>
    <source>
        <strain evidence="3 4">USNM 41457</strain>
    </source>
</reference>
<comment type="caution">
    <text evidence="3">The sequence shown here is derived from an EMBL/GenBank/DDBJ whole genome shotgun (WGS) entry which is preliminary data.</text>
</comment>
<dbReference type="AlphaFoldDB" id="J9DNN9"/>
<keyword evidence="2" id="KW-1133">Transmembrane helix</keyword>
<dbReference type="InParanoid" id="J9DNN9"/>
<gene>
    <name evidence="3" type="ORF">EDEG_01586</name>
</gene>
<accession>J9DNN9</accession>
<protein>
    <submittedName>
        <fullName evidence="3">Uncharacterized protein</fullName>
    </submittedName>
</protein>
<dbReference type="HOGENOM" id="CLU_1806134_0_0_1"/>
<proteinExistence type="predicted"/>
<organism evidence="3 4">
    <name type="scientific">Edhazardia aedis (strain USNM 41457)</name>
    <name type="common">Microsporidian parasite</name>
    <dbReference type="NCBI Taxonomy" id="1003232"/>
    <lineage>
        <taxon>Eukaryota</taxon>
        <taxon>Fungi</taxon>
        <taxon>Fungi incertae sedis</taxon>
        <taxon>Microsporidia</taxon>
        <taxon>Edhazardia</taxon>
    </lineage>
</organism>
<reference evidence="4" key="2">
    <citation type="submission" date="2015-07" db="EMBL/GenBank/DDBJ databases">
        <title>Contrasting host-pathogen interactions and genome evolution in two generalist and specialist microsporidian pathogens of mosquitoes.</title>
        <authorList>
            <consortium name="The Broad Institute Genomics Platform"/>
            <consortium name="The Broad Institute Genome Sequencing Center for Infectious Disease"/>
            <person name="Cuomo C.A."/>
            <person name="Sanscrainte N.D."/>
            <person name="Goldberg J.M."/>
            <person name="Heiman D."/>
            <person name="Young S."/>
            <person name="Zeng Q."/>
            <person name="Becnel J.J."/>
            <person name="Birren B.W."/>
        </authorList>
    </citation>
    <scope>NUCLEOTIDE SEQUENCE [LARGE SCALE GENOMIC DNA]</scope>
    <source>
        <strain evidence="4">USNM 41457</strain>
    </source>
</reference>
<dbReference type="EMBL" id="AFBI03000023">
    <property type="protein sequence ID" value="EJW04150.1"/>
    <property type="molecule type" value="Genomic_DNA"/>
</dbReference>
<feature type="region of interest" description="Disordered" evidence="1">
    <location>
        <begin position="1"/>
        <end position="22"/>
    </location>
</feature>
<name>J9DNN9_EDHAE</name>
<sequence length="143" mass="16039">MTRKESESTKNSEEKEGESSALIEESIKGLINNTETDKFAESSSTVIVPEKSNEEQLLNPTQDTTTTTIETQNNQIAIYTGPDTLYIRFLRFVLPYANLLIELNRRDLVCFAIILSIVAFFVGAFVIVCFIYGIIGSVNEFNI</sequence>
<keyword evidence="2" id="KW-0472">Membrane</keyword>
<dbReference type="Proteomes" id="UP000003163">
    <property type="component" value="Unassembled WGS sequence"/>
</dbReference>